<evidence type="ECO:0000256" key="2">
    <source>
        <dbReference type="ARBA" id="ARBA00022771"/>
    </source>
</evidence>
<dbReference type="PROSITE" id="PS50089">
    <property type="entry name" value="ZF_RING_2"/>
    <property type="match status" value="1"/>
</dbReference>
<dbReference type="SUPFAM" id="SSF57850">
    <property type="entry name" value="RING/U-box"/>
    <property type="match status" value="1"/>
</dbReference>
<dbReference type="InterPro" id="IPR052788">
    <property type="entry name" value="RING-type_E3_ligase_ATL"/>
</dbReference>
<dbReference type="CDD" id="cd16448">
    <property type="entry name" value="RING-H2"/>
    <property type="match status" value="1"/>
</dbReference>
<dbReference type="Gramene" id="rna1418">
    <property type="protein sequence ID" value="RHN77913.1"/>
    <property type="gene ID" value="gene1418"/>
</dbReference>
<dbReference type="Gene3D" id="3.30.40.10">
    <property type="entry name" value="Zinc/RING finger domain, C3HC4 (zinc finger)"/>
    <property type="match status" value="1"/>
</dbReference>
<evidence type="ECO:0000259" key="5">
    <source>
        <dbReference type="PROSITE" id="PS50089"/>
    </source>
</evidence>
<dbReference type="GO" id="GO:0008270">
    <property type="term" value="F:zinc ion binding"/>
    <property type="evidence" value="ECO:0007669"/>
    <property type="project" value="UniProtKB-KW"/>
</dbReference>
<proteinExistence type="predicted"/>
<dbReference type="PANTHER" id="PTHR45798">
    <property type="entry name" value="RING-H2 FINGER PROTEIN ATL61-RELATED-RELATED"/>
    <property type="match status" value="1"/>
</dbReference>
<accession>A0A396JNR9</accession>
<gene>
    <name evidence="6" type="ORF">MtrunA17_Chr1g0159841</name>
</gene>
<organism evidence="6 7">
    <name type="scientific">Medicago truncatula</name>
    <name type="common">Barrel medic</name>
    <name type="synonym">Medicago tribuloides</name>
    <dbReference type="NCBI Taxonomy" id="3880"/>
    <lineage>
        <taxon>Eukaryota</taxon>
        <taxon>Viridiplantae</taxon>
        <taxon>Streptophyta</taxon>
        <taxon>Embryophyta</taxon>
        <taxon>Tracheophyta</taxon>
        <taxon>Spermatophyta</taxon>
        <taxon>Magnoliopsida</taxon>
        <taxon>eudicotyledons</taxon>
        <taxon>Gunneridae</taxon>
        <taxon>Pentapetalae</taxon>
        <taxon>rosids</taxon>
        <taxon>fabids</taxon>
        <taxon>Fabales</taxon>
        <taxon>Fabaceae</taxon>
        <taxon>Papilionoideae</taxon>
        <taxon>50 kb inversion clade</taxon>
        <taxon>NPAAA clade</taxon>
        <taxon>Hologalegina</taxon>
        <taxon>IRL clade</taxon>
        <taxon>Trifolieae</taxon>
        <taxon>Medicago</taxon>
    </lineage>
</organism>
<keyword evidence="1" id="KW-0479">Metal-binding</keyword>
<reference evidence="7" key="1">
    <citation type="journal article" date="2018" name="Nat. Plants">
        <title>Whole-genome landscape of Medicago truncatula symbiotic genes.</title>
        <authorList>
            <person name="Pecrix Y."/>
            <person name="Staton S.E."/>
            <person name="Sallet E."/>
            <person name="Lelandais-Briere C."/>
            <person name="Moreau S."/>
            <person name="Carrere S."/>
            <person name="Blein T."/>
            <person name="Jardinaud M.F."/>
            <person name="Latrasse D."/>
            <person name="Zouine M."/>
            <person name="Zahm M."/>
            <person name="Kreplak J."/>
            <person name="Mayjonade B."/>
            <person name="Satge C."/>
            <person name="Perez M."/>
            <person name="Cauet S."/>
            <person name="Marande W."/>
            <person name="Chantry-Darmon C."/>
            <person name="Lopez-Roques C."/>
            <person name="Bouchez O."/>
            <person name="Berard A."/>
            <person name="Debelle F."/>
            <person name="Munos S."/>
            <person name="Bendahmane A."/>
            <person name="Berges H."/>
            <person name="Niebel A."/>
            <person name="Buitink J."/>
            <person name="Frugier F."/>
            <person name="Benhamed M."/>
            <person name="Crespi M."/>
            <person name="Gouzy J."/>
            <person name="Gamas P."/>
        </authorList>
    </citation>
    <scope>NUCLEOTIDE SEQUENCE [LARGE SCALE GENOMIC DNA]</scope>
    <source>
        <strain evidence="7">cv. Jemalong A17</strain>
    </source>
</reference>
<dbReference type="SMART" id="SM00184">
    <property type="entry name" value="RING"/>
    <property type="match status" value="1"/>
</dbReference>
<keyword evidence="3" id="KW-0862">Zinc</keyword>
<evidence type="ECO:0000256" key="1">
    <source>
        <dbReference type="ARBA" id="ARBA00022723"/>
    </source>
</evidence>
<dbReference type="InterPro" id="IPR001841">
    <property type="entry name" value="Znf_RING"/>
</dbReference>
<evidence type="ECO:0000256" key="4">
    <source>
        <dbReference type="PROSITE-ProRule" id="PRU00175"/>
    </source>
</evidence>
<dbReference type="AlphaFoldDB" id="A0A396JNR9"/>
<keyword evidence="2 4" id="KW-0863">Zinc-finger</keyword>
<dbReference type="InterPro" id="IPR013083">
    <property type="entry name" value="Znf_RING/FYVE/PHD"/>
</dbReference>
<sequence>MITVNIEERHILEMSVTVHDVTNVMNSLEKIKVDDNADTACSMEQCSICLKEFYNETEVPAIVRTKCMHVFHQQCVARWLMQCCISNRLYSCPLCRSEIQ</sequence>
<feature type="domain" description="RING-type" evidence="5">
    <location>
        <begin position="46"/>
        <end position="96"/>
    </location>
</feature>
<comment type="caution">
    <text evidence="6">The sequence shown here is derived from an EMBL/GenBank/DDBJ whole genome shotgun (WGS) entry which is preliminary data.</text>
</comment>
<evidence type="ECO:0000313" key="7">
    <source>
        <dbReference type="Proteomes" id="UP000265566"/>
    </source>
</evidence>
<evidence type="ECO:0000313" key="6">
    <source>
        <dbReference type="EMBL" id="RHN77913.1"/>
    </source>
</evidence>
<dbReference type="PANTHER" id="PTHR45798:SF88">
    <property type="entry name" value="RING-H2 FINGER PROTEIN ATL61-RELATED"/>
    <property type="match status" value="1"/>
</dbReference>
<dbReference type="EMBL" id="PSQE01000001">
    <property type="protein sequence ID" value="RHN77913.1"/>
    <property type="molecule type" value="Genomic_DNA"/>
</dbReference>
<name>A0A396JNR9_MEDTR</name>
<evidence type="ECO:0000256" key="3">
    <source>
        <dbReference type="ARBA" id="ARBA00022833"/>
    </source>
</evidence>
<dbReference type="Pfam" id="PF13639">
    <property type="entry name" value="zf-RING_2"/>
    <property type="match status" value="1"/>
</dbReference>
<protein>
    <submittedName>
        <fullName evidence="6">Putative transcription factor C2H2 family</fullName>
    </submittedName>
</protein>
<dbReference type="Proteomes" id="UP000265566">
    <property type="component" value="Chromosome 1"/>
</dbReference>